<dbReference type="RefSeq" id="WP_209751363.1">
    <property type="nucleotide sequence ID" value="NZ_JBHSMH010000053.1"/>
</dbReference>
<dbReference type="EMBL" id="JBHSMH010000053">
    <property type="protein sequence ID" value="MFC5470132.1"/>
    <property type="molecule type" value="Genomic_DNA"/>
</dbReference>
<accession>A0ABW0LYQ5</accession>
<keyword evidence="2" id="KW-1185">Reference proteome</keyword>
<organism evidence="1 2">
    <name type="scientific">Cohnella suwonensis</name>
    <dbReference type="NCBI Taxonomy" id="696072"/>
    <lineage>
        <taxon>Bacteria</taxon>
        <taxon>Bacillati</taxon>
        <taxon>Bacillota</taxon>
        <taxon>Bacilli</taxon>
        <taxon>Bacillales</taxon>
        <taxon>Paenibacillaceae</taxon>
        <taxon>Cohnella</taxon>
    </lineage>
</organism>
<name>A0ABW0LYQ5_9BACL</name>
<evidence type="ECO:0000313" key="2">
    <source>
        <dbReference type="Proteomes" id="UP001596105"/>
    </source>
</evidence>
<gene>
    <name evidence="1" type="ORF">ACFPPD_15595</name>
</gene>
<dbReference type="Proteomes" id="UP001596105">
    <property type="component" value="Unassembled WGS sequence"/>
</dbReference>
<protein>
    <submittedName>
        <fullName evidence="1">Uncharacterized protein</fullName>
    </submittedName>
</protein>
<comment type="caution">
    <text evidence="1">The sequence shown here is derived from an EMBL/GenBank/DDBJ whole genome shotgun (WGS) entry which is preliminary data.</text>
</comment>
<evidence type="ECO:0000313" key="1">
    <source>
        <dbReference type="EMBL" id="MFC5470132.1"/>
    </source>
</evidence>
<reference evidence="2" key="1">
    <citation type="journal article" date="2019" name="Int. J. Syst. Evol. Microbiol.">
        <title>The Global Catalogue of Microorganisms (GCM) 10K type strain sequencing project: providing services to taxonomists for standard genome sequencing and annotation.</title>
        <authorList>
            <consortium name="The Broad Institute Genomics Platform"/>
            <consortium name="The Broad Institute Genome Sequencing Center for Infectious Disease"/>
            <person name="Wu L."/>
            <person name="Ma J."/>
        </authorList>
    </citation>
    <scope>NUCLEOTIDE SEQUENCE [LARGE SCALE GENOMIC DNA]</scope>
    <source>
        <strain evidence="2">CCUG 57113</strain>
    </source>
</reference>
<sequence>MQQNENSVHQRAADINSDFVATKEVITNVPIAAVVKKEGFTNSDAIAMVLKARAKGPGSKPSVDFPTNSGQTKIVEGTIGGKSGKIKLLLTTFAEEKKDGTFVVTLTKDWNVKVGNKEVISYWEYQVDFKAKVALMKSEDNDKLVATGDE</sequence>
<proteinExistence type="predicted"/>